<dbReference type="GO" id="GO:0005829">
    <property type="term" value="C:cytosol"/>
    <property type="evidence" value="ECO:0007669"/>
    <property type="project" value="TreeGrafter"/>
</dbReference>
<dbReference type="PANTHER" id="PTHR23101:SF98">
    <property type="entry name" value="VPS9 DOMAIN-CONTAINING PROTEIN 1"/>
    <property type="match status" value="1"/>
</dbReference>
<dbReference type="Pfam" id="PF02204">
    <property type="entry name" value="VPS9"/>
    <property type="match status" value="1"/>
</dbReference>
<dbReference type="Ensembl" id="ENSEBUT00000022055.1">
    <property type="protein sequence ID" value="ENSEBUP00000021482.1"/>
    <property type="gene ID" value="ENSEBUG00000013263.1"/>
</dbReference>
<dbReference type="InterPro" id="IPR045046">
    <property type="entry name" value="Vps9-like"/>
</dbReference>
<evidence type="ECO:0000259" key="2">
    <source>
        <dbReference type="PROSITE" id="PS51205"/>
    </source>
</evidence>
<dbReference type="SUPFAM" id="SSF109993">
    <property type="entry name" value="VPS9 domain"/>
    <property type="match status" value="1"/>
</dbReference>
<dbReference type="GO" id="GO:0016192">
    <property type="term" value="P:vesicle-mediated transport"/>
    <property type="evidence" value="ECO:0007669"/>
    <property type="project" value="InterPro"/>
</dbReference>
<organism evidence="3 4">
    <name type="scientific">Eptatretus burgeri</name>
    <name type="common">Inshore hagfish</name>
    <dbReference type="NCBI Taxonomy" id="7764"/>
    <lineage>
        <taxon>Eukaryota</taxon>
        <taxon>Metazoa</taxon>
        <taxon>Chordata</taxon>
        <taxon>Craniata</taxon>
        <taxon>Vertebrata</taxon>
        <taxon>Cyclostomata</taxon>
        <taxon>Myxini</taxon>
        <taxon>Myxiniformes</taxon>
        <taxon>Myxinidae</taxon>
        <taxon>Eptatretinae</taxon>
        <taxon>Eptatretus</taxon>
    </lineage>
</organism>
<dbReference type="InterPro" id="IPR037191">
    <property type="entry name" value="VPS9_dom_sf"/>
</dbReference>
<evidence type="ECO:0000256" key="1">
    <source>
        <dbReference type="SAM" id="MobiDB-lite"/>
    </source>
</evidence>
<accession>A0A8C4QW59</accession>
<dbReference type="GO" id="GO:0030139">
    <property type="term" value="C:endocytic vesicle"/>
    <property type="evidence" value="ECO:0007669"/>
    <property type="project" value="TreeGrafter"/>
</dbReference>
<dbReference type="PROSITE" id="PS51205">
    <property type="entry name" value="VPS9"/>
    <property type="match status" value="1"/>
</dbReference>
<evidence type="ECO:0000313" key="4">
    <source>
        <dbReference type="Proteomes" id="UP000694388"/>
    </source>
</evidence>
<evidence type="ECO:0000313" key="3">
    <source>
        <dbReference type="Ensembl" id="ENSEBUP00000021482.1"/>
    </source>
</evidence>
<dbReference type="PANTHER" id="PTHR23101">
    <property type="entry name" value="RAB GDP/GTP EXCHANGE FACTOR"/>
    <property type="match status" value="1"/>
</dbReference>
<dbReference type="GO" id="GO:0005085">
    <property type="term" value="F:guanyl-nucleotide exchange factor activity"/>
    <property type="evidence" value="ECO:0007669"/>
    <property type="project" value="InterPro"/>
</dbReference>
<proteinExistence type="predicted"/>
<name>A0A8C4QW59_EPTBU</name>
<dbReference type="InterPro" id="IPR003123">
    <property type="entry name" value="VPS9"/>
</dbReference>
<reference evidence="3" key="1">
    <citation type="submission" date="2025-08" db="UniProtKB">
        <authorList>
            <consortium name="Ensembl"/>
        </authorList>
    </citation>
    <scope>IDENTIFICATION</scope>
</reference>
<dbReference type="GeneTree" id="ENSGT00390000015057"/>
<reference evidence="3" key="2">
    <citation type="submission" date="2025-09" db="UniProtKB">
        <authorList>
            <consortium name="Ensembl"/>
        </authorList>
    </citation>
    <scope>IDENTIFICATION</scope>
</reference>
<protein>
    <recommendedName>
        <fullName evidence="2">VPS9 domain-containing protein</fullName>
    </recommendedName>
</protein>
<feature type="domain" description="VPS9" evidence="2">
    <location>
        <begin position="180"/>
        <end position="322"/>
    </location>
</feature>
<dbReference type="GO" id="GO:0031267">
    <property type="term" value="F:small GTPase binding"/>
    <property type="evidence" value="ECO:0007669"/>
    <property type="project" value="TreeGrafter"/>
</dbReference>
<dbReference type="Proteomes" id="UP000694388">
    <property type="component" value="Unplaced"/>
</dbReference>
<dbReference type="Gene3D" id="1.20.1050.80">
    <property type="entry name" value="VPS9 domain"/>
    <property type="match status" value="1"/>
</dbReference>
<feature type="region of interest" description="Disordered" evidence="1">
    <location>
        <begin position="180"/>
        <end position="199"/>
    </location>
</feature>
<sequence length="322" mass="36329">MNASLPDSNSQNEKVEHGDNSVIMTKPHVGGSMAQVDNGIIGQEAEQDVQGNKLFHTEKETSTPLLQDETASIARTIQSHLARMEHLLKVVFEHLWTVNAWKEILQEIFYQPFWKLLIRLFRFATLEQEAALSLRLTWYANALPADLGMPYQLQLVHRMPMSSSSSCPSFATIEDVSNNSKHGDVTTSHVENIRNHQEGKRVQEAVRNDRLPYKAAIDELRGLLLLYSPQRKLECIVRVMRQISACVEEFQREQAVPSNGDFEKIGADDLLPILTFVVLRSRLVQLPAECAALGELISESDLLGDLTADISWWTIKTPRCPS</sequence>
<feature type="compositionally biased region" description="Polar residues" evidence="1">
    <location>
        <begin position="180"/>
        <end position="190"/>
    </location>
</feature>
<keyword evidence="4" id="KW-1185">Reference proteome</keyword>
<dbReference type="AlphaFoldDB" id="A0A8C4QW59"/>